<keyword evidence="2" id="KW-1185">Reference proteome</keyword>
<proteinExistence type="predicted"/>
<dbReference type="AlphaFoldDB" id="I0KAA5"/>
<accession>I0KAA5</accession>
<dbReference type="OrthoDB" id="965270at2"/>
<dbReference type="KEGG" id="fae:FAES_3049"/>
<gene>
    <name evidence="1" type="ORF">FAES_3049</name>
</gene>
<sequence>MARYVLHTANPDGPTPDELALIRERGPILNQSRRALLVELTREQATELGASLQGWTVQPEIRYPIPTTRRKLK</sequence>
<dbReference type="HOGENOM" id="CLU_2699243_0_0_10"/>
<evidence type="ECO:0000313" key="1">
    <source>
        <dbReference type="EMBL" id="CCH01058.1"/>
    </source>
</evidence>
<evidence type="ECO:0000313" key="2">
    <source>
        <dbReference type="Proteomes" id="UP000011058"/>
    </source>
</evidence>
<dbReference type="STRING" id="1166018.FAES_3049"/>
<protein>
    <submittedName>
        <fullName evidence="1">Uncharacterized protein</fullName>
    </submittedName>
</protein>
<reference evidence="1 2" key="1">
    <citation type="journal article" date="2012" name="J. Bacteriol.">
        <title>Genome Sequence of Fibrella aestuarina BUZ 2T, a Filamentous Marine Bacterium.</title>
        <authorList>
            <person name="Filippini M."/>
            <person name="Qi W."/>
            <person name="Blom J."/>
            <person name="Goesmann A."/>
            <person name="Smits T.H."/>
            <person name="Bagheri H.C."/>
        </authorList>
    </citation>
    <scope>NUCLEOTIDE SEQUENCE [LARGE SCALE GENOMIC DNA]</scope>
    <source>
        <strain evidence="2">BUZ 2T</strain>
    </source>
</reference>
<dbReference type="RefSeq" id="WP_015332157.1">
    <property type="nucleotide sequence ID" value="NC_020054.1"/>
</dbReference>
<organism evidence="1 2">
    <name type="scientific">Fibrella aestuarina BUZ 2</name>
    <dbReference type="NCBI Taxonomy" id="1166018"/>
    <lineage>
        <taxon>Bacteria</taxon>
        <taxon>Pseudomonadati</taxon>
        <taxon>Bacteroidota</taxon>
        <taxon>Cytophagia</taxon>
        <taxon>Cytophagales</taxon>
        <taxon>Spirosomataceae</taxon>
        <taxon>Fibrella</taxon>
    </lineage>
</organism>
<name>I0KAA5_9BACT</name>
<dbReference type="EMBL" id="HE796683">
    <property type="protein sequence ID" value="CCH01058.1"/>
    <property type="molecule type" value="Genomic_DNA"/>
</dbReference>
<dbReference type="Proteomes" id="UP000011058">
    <property type="component" value="Chromosome"/>
</dbReference>